<comment type="caution">
    <text evidence="2">The sequence shown here is derived from an EMBL/GenBank/DDBJ whole genome shotgun (WGS) entry which is preliminary data.</text>
</comment>
<evidence type="ECO:0000313" key="2">
    <source>
        <dbReference type="EMBL" id="KHN70724.1"/>
    </source>
</evidence>
<feature type="region of interest" description="Disordered" evidence="1">
    <location>
        <begin position="1248"/>
        <end position="1282"/>
    </location>
</feature>
<gene>
    <name evidence="2" type="ORF">Tcan_10282</name>
</gene>
<accession>A0A0B2UN69</accession>
<feature type="region of interest" description="Disordered" evidence="1">
    <location>
        <begin position="1"/>
        <end position="21"/>
    </location>
</feature>
<evidence type="ECO:0000256" key="1">
    <source>
        <dbReference type="SAM" id="MobiDB-lite"/>
    </source>
</evidence>
<protein>
    <submittedName>
        <fullName evidence="2">Uncharacterized protein</fullName>
    </submittedName>
</protein>
<dbReference type="OMA" id="EYELFCG"/>
<keyword evidence="3" id="KW-1185">Reference proteome</keyword>
<dbReference type="GO" id="GO:0036396">
    <property type="term" value="C:RNA N6-methyladenosine methyltransferase complex"/>
    <property type="evidence" value="ECO:0007669"/>
    <property type="project" value="TreeGrafter"/>
</dbReference>
<reference evidence="2 3" key="1">
    <citation type="submission" date="2014-11" db="EMBL/GenBank/DDBJ databases">
        <title>Genetic blueprint of the zoonotic pathogen Toxocara canis.</title>
        <authorList>
            <person name="Zhu X.-Q."/>
            <person name="Korhonen P.K."/>
            <person name="Cai H."/>
            <person name="Young N.D."/>
            <person name="Nejsum P."/>
            <person name="von Samson-Himmelstjerna G."/>
            <person name="Boag P.R."/>
            <person name="Tan P."/>
            <person name="Li Q."/>
            <person name="Min J."/>
            <person name="Yang Y."/>
            <person name="Wang X."/>
            <person name="Fang X."/>
            <person name="Hall R.S."/>
            <person name="Hofmann A."/>
            <person name="Sternberg P.W."/>
            <person name="Jex A.R."/>
            <person name="Gasser R.B."/>
        </authorList>
    </citation>
    <scope>NUCLEOTIDE SEQUENCE [LARGE SCALE GENOMIC DNA]</scope>
    <source>
        <strain evidence="2">PN_DK_2014</strain>
    </source>
</reference>
<dbReference type="STRING" id="6265.A0A0B2UN69"/>
<sequence length="1282" mass="142800">MDVDTGAENGVREESNDTDVTLEEYLDAAINEEELKGDVDGSDASNIEELAEERGIVEDRSKEGLAMDCAAEDADFLERITATFVPSALQIHKLTCIERPWDHPDDEENFCEADYELFCNAMQSFNEKDLEEHVSEWLSAMERILATLCSSIRRYVNEYHAEYEEGTVEDKLCDWVEFGLSEKVATHDGVLDETHLRIGCRIAERLFLMRPRHFACALIRRHVIHRLLDLVRSHTICNATRCEASRALFSSLFYWEVSAYAIFEQVEADTDGVTPYTRIIKLLLQANELPVHVVLRLRAVAEYCAFLHWLTSIRNLVRHGANSENAANYSAALSVALTKTTEFVIAWRKREQQCFIYRSLHDSGILQSLCLIVTSTKVHTCVRQAAIRLLRVLVDFNGGDITGAVFLAHTRTEIASLVLKILARSANTAGQPFDESELLAEKSLLPYALHALRLVDNLALANQRDELDCEERVSALHGMLMLSVTAEGVKALIAALAYASCMEYVLEVFTLGSPTIGDEPVNDEVKARLRQSASYGYACEILFTLARLQSDGSFWRIYGVVVCRLIDSSFISAATSLKQWTDPLRYALAHAASASSLHFLLQRLASYSKKFANDEPPFAAITVLRLLNALLDEHSDASSGGRSESYYEIMSTFYDEGGLQQVIHLLSLANAKRSPPGSKDDRATLSGDSSIYVALVYPAICLIHKVHESFVCIKKLLDVSAVDVLVDTYVVCGFGTTRDHIRMRRLILTTLAVYATQHSPPSKSALFMMLDRLFAYGLSQPKTFLAVVDVIRRLMPRPLPDSLRDRVGDADMSTLLYSRNCWMDHLLLFKRHLSFIVLLGISTLRIMRSHVVAVCVRFARLGAKAAKFIAEELMEQTLRALAVSSENAVLNALDEERDEEGGANVSEEVRFGAATDYTTAAMVGLIATCLRDTAICAAFANLLASRNLFLTTTLKFFNVASHKTASHVVFQKNLIKVFVELCRVSSDGHEGVPILRFDLHLMICTALCEHITQNEQSLDTIIPALNGLIIIGETSKYTRLIVQKALVWRPGSLTRFVGRLEATSDCSSSVLNVASGLLLTLLEHFFSKNAALCVVLQWPLPIEGPNGDGCGEHPLLRLTTLLRESTDFEWSSSAVSRLENIIKSLERSFESNAQGNDCLEEGPWPSTDDGSRHIEEAITTLTDFSRGVLSDEITATPCDTDFDPPMIATDVKHIASEFFPEGALDSATEEFPCSHHSTIMHSKRVTVSWRGSGRTAQRRKRTITRPSLRSSQSDATLRKRRK</sequence>
<evidence type="ECO:0000313" key="3">
    <source>
        <dbReference type="Proteomes" id="UP000031036"/>
    </source>
</evidence>
<dbReference type="EMBL" id="JPKZ01022854">
    <property type="protein sequence ID" value="KHN70724.1"/>
    <property type="molecule type" value="Genomic_DNA"/>
</dbReference>
<name>A0A0B2UN69_TOXCA</name>
<organism evidence="2 3">
    <name type="scientific">Toxocara canis</name>
    <name type="common">Canine roundworm</name>
    <dbReference type="NCBI Taxonomy" id="6265"/>
    <lineage>
        <taxon>Eukaryota</taxon>
        <taxon>Metazoa</taxon>
        <taxon>Ecdysozoa</taxon>
        <taxon>Nematoda</taxon>
        <taxon>Chromadorea</taxon>
        <taxon>Rhabditida</taxon>
        <taxon>Spirurina</taxon>
        <taxon>Ascaridomorpha</taxon>
        <taxon>Ascaridoidea</taxon>
        <taxon>Toxocaridae</taxon>
        <taxon>Toxocara</taxon>
    </lineage>
</organism>
<proteinExistence type="predicted"/>
<dbReference type="PANTHER" id="PTHR23185:SF0">
    <property type="entry name" value="PROTEIN VIRILIZER HOMOLOG"/>
    <property type="match status" value="1"/>
</dbReference>
<dbReference type="Proteomes" id="UP000031036">
    <property type="component" value="Unassembled WGS sequence"/>
</dbReference>
<dbReference type="OrthoDB" id="5804295at2759"/>
<dbReference type="GO" id="GO:0003723">
    <property type="term" value="F:RNA binding"/>
    <property type="evidence" value="ECO:0007669"/>
    <property type="project" value="TreeGrafter"/>
</dbReference>
<feature type="compositionally biased region" description="Polar residues" evidence="1">
    <location>
        <begin position="1264"/>
        <end position="1275"/>
    </location>
</feature>
<dbReference type="PANTHER" id="PTHR23185">
    <property type="entry name" value="PROTEIN VIRILIZER HOMOLOG"/>
    <property type="match status" value="1"/>
</dbReference>
<dbReference type="InterPro" id="IPR026736">
    <property type="entry name" value="Virilizer"/>
</dbReference>